<evidence type="ECO:0000313" key="3">
    <source>
        <dbReference type="Proteomes" id="UP000316256"/>
    </source>
</evidence>
<dbReference type="Proteomes" id="UP000316256">
    <property type="component" value="Unassembled WGS sequence"/>
</dbReference>
<dbReference type="PROSITE" id="PS51186">
    <property type="entry name" value="GNAT"/>
    <property type="match status" value="1"/>
</dbReference>
<dbReference type="GO" id="GO:0005737">
    <property type="term" value="C:cytoplasm"/>
    <property type="evidence" value="ECO:0007669"/>
    <property type="project" value="TreeGrafter"/>
</dbReference>
<organism evidence="2 3">
    <name type="scientific">Rhodococcus spelaei</name>
    <dbReference type="NCBI Taxonomy" id="2546320"/>
    <lineage>
        <taxon>Bacteria</taxon>
        <taxon>Bacillati</taxon>
        <taxon>Actinomycetota</taxon>
        <taxon>Actinomycetes</taxon>
        <taxon>Mycobacteriales</taxon>
        <taxon>Nocardiaceae</taxon>
        <taxon>Rhodococcus</taxon>
    </lineage>
</organism>
<feature type="domain" description="N-acetyltransferase" evidence="1">
    <location>
        <begin position="23"/>
        <end position="180"/>
    </location>
</feature>
<dbReference type="RefSeq" id="WP_142096236.1">
    <property type="nucleotide sequence ID" value="NZ_VIGH01000002.1"/>
</dbReference>
<sequence>MFVRELSSQGLCLTPPTVDDVESITRCCRDEEIGEWTTLPKPYGLKDAERFVSTVVPSGWADRSPTWALRHTPRGPVVGMIGLGALDDSASELGFWLDPAVRGRGLMSAAVNLVCDFGFEPDGLALERIEWRAFVGNTDSAVVARRVGFRFEGTRRAGGLQRGRRRDEWVAGLLYADPREPAEDWPRID</sequence>
<dbReference type="EMBL" id="VIGH01000002">
    <property type="protein sequence ID" value="TQF74194.1"/>
    <property type="molecule type" value="Genomic_DNA"/>
</dbReference>
<evidence type="ECO:0000259" key="1">
    <source>
        <dbReference type="PROSITE" id="PS51186"/>
    </source>
</evidence>
<dbReference type="Gene3D" id="3.40.630.30">
    <property type="match status" value="1"/>
</dbReference>
<dbReference type="InterPro" id="IPR000182">
    <property type="entry name" value="GNAT_dom"/>
</dbReference>
<gene>
    <name evidence="2" type="ORF">FK531_06005</name>
</gene>
<dbReference type="GO" id="GO:0008999">
    <property type="term" value="F:protein-N-terminal-alanine acetyltransferase activity"/>
    <property type="evidence" value="ECO:0007669"/>
    <property type="project" value="TreeGrafter"/>
</dbReference>
<protein>
    <submittedName>
        <fullName evidence="2">GNAT family N-acetyltransferase</fullName>
    </submittedName>
</protein>
<accession>A0A541BPD9</accession>
<dbReference type="InterPro" id="IPR051908">
    <property type="entry name" value="Ribosomal_N-acetyltransferase"/>
</dbReference>
<keyword evidence="2" id="KW-0808">Transferase</keyword>
<dbReference type="InterPro" id="IPR016181">
    <property type="entry name" value="Acyl_CoA_acyltransferase"/>
</dbReference>
<dbReference type="PANTHER" id="PTHR43441">
    <property type="entry name" value="RIBOSOMAL-PROTEIN-SERINE ACETYLTRANSFERASE"/>
    <property type="match status" value="1"/>
</dbReference>
<dbReference type="SUPFAM" id="SSF55729">
    <property type="entry name" value="Acyl-CoA N-acyltransferases (Nat)"/>
    <property type="match status" value="1"/>
</dbReference>
<dbReference type="AlphaFoldDB" id="A0A541BPD9"/>
<reference evidence="2 3" key="1">
    <citation type="submission" date="2019-06" db="EMBL/GenBank/DDBJ databases">
        <title>Rhodococcus spaelei sp. nov., isolated from a cave.</title>
        <authorList>
            <person name="Lee S.D."/>
        </authorList>
    </citation>
    <scope>NUCLEOTIDE SEQUENCE [LARGE SCALE GENOMIC DNA]</scope>
    <source>
        <strain evidence="2 3">C9-5</strain>
    </source>
</reference>
<evidence type="ECO:0000313" key="2">
    <source>
        <dbReference type="EMBL" id="TQF74194.1"/>
    </source>
</evidence>
<keyword evidence="3" id="KW-1185">Reference proteome</keyword>
<dbReference type="OrthoDB" id="9795188at2"/>
<comment type="caution">
    <text evidence="2">The sequence shown here is derived from an EMBL/GenBank/DDBJ whole genome shotgun (WGS) entry which is preliminary data.</text>
</comment>
<dbReference type="Pfam" id="PF13302">
    <property type="entry name" value="Acetyltransf_3"/>
    <property type="match status" value="1"/>
</dbReference>
<name>A0A541BPD9_9NOCA</name>
<dbReference type="GO" id="GO:1990189">
    <property type="term" value="F:protein N-terminal-serine acetyltransferase activity"/>
    <property type="evidence" value="ECO:0007669"/>
    <property type="project" value="TreeGrafter"/>
</dbReference>
<dbReference type="PANTHER" id="PTHR43441:SF10">
    <property type="entry name" value="ACETYLTRANSFERASE"/>
    <property type="match status" value="1"/>
</dbReference>
<proteinExistence type="predicted"/>